<keyword evidence="2" id="KW-1185">Reference proteome</keyword>
<reference evidence="1 2" key="1">
    <citation type="submission" date="2016-10" db="EMBL/GenBank/DDBJ databases">
        <title>Draft Genome sequence of Roseomonas sp. strain M3.</title>
        <authorList>
            <person name="Subhash Y."/>
            <person name="Lee S."/>
        </authorList>
    </citation>
    <scope>NUCLEOTIDE SEQUENCE [LARGE SCALE GENOMIC DNA]</scope>
    <source>
        <strain evidence="1 2">M3</strain>
    </source>
</reference>
<sequence>MSLADRKNQVQLIKDGLKDLQDWSGLQQAALKELAAAKELLKKAPQDPAAAKRYEKLGEKLLTIMESRNQREASLISARKLFRIYD</sequence>
<gene>
    <name evidence="1" type="ORF">BKE38_05250</name>
</gene>
<dbReference type="AlphaFoldDB" id="A0A1V2H6B2"/>
<dbReference type="EMBL" id="MLCO01000034">
    <property type="protein sequence ID" value="ONG56861.1"/>
    <property type="molecule type" value="Genomic_DNA"/>
</dbReference>
<dbReference type="Proteomes" id="UP000188879">
    <property type="component" value="Unassembled WGS sequence"/>
</dbReference>
<accession>A0A1V2H6B2</accession>
<proteinExistence type="predicted"/>
<evidence type="ECO:0000313" key="2">
    <source>
        <dbReference type="Proteomes" id="UP000188879"/>
    </source>
</evidence>
<dbReference type="RefSeq" id="WP_076956333.1">
    <property type="nucleotide sequence ID" value="NZ_MLCO01000034.1"/>
</dbReference>
<evidence type="ECO:0000313" key="1">
    <source>
        <dbReference type="EMBL" id="ONG56861.1"/>
    </source>
</evidence>
<protein>
    <submittedName>
        <fullName evidence="1">Uncharacterized protein</fullName>
    </submittedName>
</protein>
<name>A0A1V2H6B2_9PROT</name>
<organism evidence="1 2">
    <name type="scientific">Teichococcus deserti</name>
    <dbReference type="NCBI Taxonomy" id="1817963"/>
    <lineage>
        <taxon>Bacteria</taxon>
        <taxon>Pseudomonadati</taxon>
        <taxon>Pseudomonadota</taxon>
        <taxon>Alphaproteobacteria</taxon>
        <taxon>Acetobacterales</taxon>
        <taxon>Roseomonadaceae</taxon>
        <taxon>Roseomonas</taxon>
    </lineage>
</organism>
<comment type="caution">
    <text evidence="1">The sequence shown here is derived from an EMBL/GenBank/DDBJ whole genome shotgun (WGS) entry which is preliminary data.</text>
</comment>